<protein>
    <recommendedName>
        <fullName evidence="5">JmjC domain-containing protein</fullName>
    </recommendedName>
</protein>
<dbReference type="Pfam" id="PF08007">
    <property type="entry name" value="JmjC_2"/>
    <property type="match status" value="1"/>
</dbReference>
<dbReference type="SUPFAM" id="SSF51197">
    <property type="entry name" value="Clavaminate synthase-like"/>
    <property type="match status" value="1"/>
</dbReference>
<feature type="region of interest" description="Disordered" evidence="4">
    <location>
        <begin position="307"/>
        <end position="329"/>
    </location>
</feature>
<gene>
    <name evidence="6" type="ORF">GPJ59_00015</name>
</gene>
<dbReference type="Proteomes" id="UP000812013">
    <property type="component" value="Unassembled WGS sequence"/>
</dbReference>
<name>A0ABS6YXZ7_9ACTN</name>
<sequence>METLQASAPDCAPADGLAGLLSPLAEPEFLRHRLGSGPVVIRGREGRFRGLFGWPQLNEVLAAARTDASRIHLVRAADGVPLASCAEPVPQLSPRGRPSRLRPERLYEVLGAGGTLVVDGIEELHAPLRALATAVEGSLRSLVQANLYANLGGAEQGFHTHWDDHDVFILQAEGAKHWDIHPPTEEHPVGVLSAPAPPAGGAATWSGELTDGDVLYLPRGWWHTVKAVEGRPSLHLTLGTRLPSAGDLLRRLLVHLARAHSLVRQDLPRFTTEEHAQDWYEGLREVLVAAAREPGLLEQLAGQVDGGAPARPRFGLPHGGPVTDPAGNR</sequence>
<evidence type="ECO:0000256" key="2">
    <source>
        <dbReference type="ARBA" id="ARBA00022723"/>
    </source>
</evidence>
<comment type="caution">
    <text evidence="6">The sequence shown here is derived from an EMBL/GenBank/DDBJ whole genome shotgun (WGS) entry which is preliminary data.</text>
</comment>
<feature type="domain" description="JmjC" evidence="5">
    <location>
        <begin position="123"/>
        <end position="257"/>
    </location>
</feature>
<evidence type="ECO:0000313" key="7">
    <source>
        <dbReference type="Proteomes" id="UP000812013"/>
    </source>
</evidence>
<evidence type="ECO:0000313" key="6">
    <source>
        <dbReference type="EMBL" id="MBW5480322.1"/>
    </source>
</evidence>
<dbReference type="PANTHER" id="PTHR13096">
    <property type="entry name" value="MINA53 MYC INDUCED NUCLEAR ANTIGEN"/>
    <property type="match status" value="1"/>
</dbReference>
<proteinExistence type="predicted"/>
<dbReference type="PANTHER" id="PTHR13096:SF8">
    <property type="entry name" value="RIBOSOMAL OXYGENASE 1"/>
    <property type="match status" value="1"/>
</dbReference>
<dbReference type="EMBL" id="WTFF01000001">
    <property type="protein sequence ID" value="MBW5480322.1"/>
    <property type="molecule type" value="Genomic_DNA"/>
</dbReference>
<accession>A0ABS6YXZ7</accession>
<dbReference type="InterPro" id="IPR039994">
    <property type="entry name" value="NO66-like"/>
</dbReference>
<dbReference type="PROSITE" id="PS51184">
    <property type="entry name" value="JMJC"/>
    <property type="match status" value="1"/>
</dbReference>
<evidence type="ECO:0000256" key="3">
    <source>
        <dbReference type="ARBA" id="ARBA00023004"/>
    </source>
</evidence>
<reference evidence="6 7" key="1">
    <citation type="submission" date="2019-12" db="EMBL/GenBank/DDBJ databases">
        <title>Genome sequence of Streptomyces bambusae.</title>
        <authorList>
            <person name="Bansal K."/>
            <person name="Choksket S."/>
            <person name="Korpole S."/>
            <person name="Patil P.B."/>
        </authorList>
    </citation>
    <scope>NUCLEOTIDE SEQUENCE [LARGE SCALE GENOMIC DNA]</scope>
    <source>
        <strain evidence="6 7">SK60</strain>
    </source>
</reference>
<keyword evidence="7" id="KW-1185">Reference proteome</keyword>
<organism evidence="6 7">
    <name type="scientific">Streptomyces bambusae</name>
    <dbReference type="NCBI Taxonomy" id="1550616"/>
    <lineage>
        <taxon>Bacteria</taxon>
        <taxon>Bacillati</taxon>
        <taxon>Actinomycetota</taxon>
        <taxon>Actinomycetes</taxon>
        <taxon>Kitasatosporales</taxon>
        <taxon>Streptomycetaceae</taxon>
        <taxon>Streptomyces</taxon>
    </lineage>
</organism>
<comment type="cofactor">
    <cofactor evidence="1">
        <name>Fe(2+)</name>
        <dbReference type="ChEBI" id="CHEBI:29033"/>
    </cofactor>
</comment>
<keyword evidence="2" id="KW-0479">Metal-binding</keyword>
<dbReference type="InterPro" id="IPR003347">
    <property type="entry name" value="JmjC_dom"/>
</dbReference>
<evidence type="ECO:0000259" key="5">
    <source>
        <dbReference type="PROSITE" id="PS51184"/>
    </source>
</evidence>
<dbReference type="Gene3D" id="2.60.120.650">
    <property type="entry name" value="Cupin"/>
    <property type="match status" value="1"/>
</dbReference>
<dbReference type="RefSeq" id="WP_219664028.1">
    <property type="nucleotide sequence ID" value="NZ_WTFF01000001.1"/>
</dbReference>
<keyword evidence="3" id="KW-0408">Iron</keyword>
<evidence type="ECO:0000256" key="4">
    <source>
        <dbReference type="SAM" id="MobiDB-lite"/>
    </source>
</evidence>
<evidence type="ECO:0000256" key="1">
    <source>
        <dbReference type="ARBA" id="ARBA00001954"/>
    </source>
</evidence>